<name>A0ABP8LF92_9BACT</name>
<dbReference type="PIRSF" id="PIRSF006078">
    <property type="entry name" value="GlxK"/>
    <property type="match status" value="1"/>
</dbReference>
<dbReference type="InterPro" id="IPR018197">
    <property type="entry name" value="Glycerate_kinase_RE-like"/>
</dbReference>
<evidence type="ECO:0000313" key="5">
    <source>
        <dbReference type="EMBL" id="GAA4428586.1"/>
    </source>
</evidence>
<comment type="caution">
    <text evidence="5">The sequence shown here is derived from an EMBL/GenBank/DDBJ whole genome shotgun (WGS) entry which is preliminary data.</text>
</comment>
<dbReference type="GO" id="GO:0016301">
    <property type="term" value="F:kinase activity"/>
    <property type="evidence" value="ECO:0007669"/>
    <property type="project" value="UniProtKB-KW"/>
</dbReference>
<dbReference type="EMBL" id="BAABHC010000005">
    <property type="protein sequence ID" value="GAA4428586.1"/>
    <property type="molecule type" value="Genomic_DNA"/>
</dbReference>
<reference evidence="6" key="1">
    <citation type="journal article" date="2019" name="Int. J. Syst. Evol. Microbiol.">
        <title>The Global Catalogue of Microorganisms (GCM) 10K type strain sequencing project: providing services to taxonomists for standard genome sequencing and annotation.</title>
        <authorList>
            <consortium name="The Broad Institute Genomics Platform"/>
            <consortium name="The Broad Institute Genome Sequencing Center for Infectious Disease"/>
            <person name="Wu L."/>
            <person name="Ma J."/>
        </authorList>
    </citation>
    <scope>NUCLEOTIDE SEQUENCE [LARGE SCALE GENOMIC DNA]</scope>
    <source>
        <strain evidence="6">JCM 17926</strain>
    </source>
</reference>
<gene>
    <name evidence="5" type="ORF">GCM10023188_12940</name>
</gene>
<evidence type="ECO:0000313" key="6">
    <source>
        <dbReference type="Proteomes" id="UP001500552"/>
    </source>
</evidence>
<accession>A0ABP8LF92</accession>
<keyword evidence="3 4" id="KW-0418">Kinase</keyword>
<dbReference type="PANTHER" id="PTHR21599">
    <property type="entry name" value="GLYCERATE KINASE"/>
    <property type="match status" value="1"/>
</dbReference>
<evidence type="ECO:0000256" key="2">
    <source>
        <dbReference type="ARBA" id="ARBA00022679"/>
    </source>
</evidence>
<keyword evidence="6" id="KW-1185">Reference proteome</keyword>
<evidence type="ECO:0000256" key="3">
    <source>
        <dbReference type="ARBA" id="ARBA00022777"/>
    </source>
</evidence>
<dbReference type="Gene3D" id="3.40.50.10350">
    <property type="entry name" value="Glycerate kinase, domain 1"/>
    <property type="match status" value="1"/>
</dbReference>
<dbReference type="Proteomes" id="UP001500552">
    <property type="component" value="Unassembled WGS sequence"/>
</dbReference>
<evidence type="ECO:0000256" key="4">
    <source>
        <dbReference type="PIRNR" id="PIRNR006078"/>
    </source>
</evidence>
<evidence type="ECO:0000256" key="1">
    <source>
        <dbReference type="ARBA" id="ARBA00006284"/>
    </source>
</evidence>
<protein>
    <submittedName>
        <fullName evidence="5">Glycerate kinase</fullName>
    </submittedName>
</protein>
<dbReference type="RefSeq" id="WP_345157685.1">
    <property type="nucleotide sequence ID" value="NZ_BAABHC010000005.1"/>
</dbReference>
<dbReference type="InterPro" id="IPR004381">
    <property type="entry name" value="Glycerate_kinase"/>
</dbReference>
<dbReference type="Gene3D" id="3.90.1510.10">
    <property type="entry name" value="Glycerate kinase, domain 2"/>
    <property type="match status" value="1"/>
</dbReference>
<dbReference type="Pfam" id="PF02595">
    <property type="entry name" value="Gly_kinase"/>
    <property type="match status" value="1"/>
</dbReference>
<comment type="similarity">
    <text evidence="1 4">Belongs to the glycerate kinase type-1 family.</text>
</comment>
<dbReference type="InterPro" id="IPR018193">
    <property type="entry name" value="Glyc_kinase_flavodox-like_fold"/>
</dbReference>
<dbReference type="NCBIfam" id="TIGR00045">
    <property type="entry name" value="glycerate kinase"/>
    <property type="match status" value="1"/>
</dbReference>
<keyword evidence="2 4" id="KW-0808">Transferase</keyword>
<dbReference type="InterPro" id="IPR036129">
    <property type="entry name" value="Glycerate_kinase_sf"/>
</dbReference>
<dbReference type="PANTHER" id="PTHR21599:SF0">
    <property type="entry name" value="GLYCERATE KINASE"/>
    <property type="match status" value="1"/>
</dbReference>
<dbReference type="SUPFAM" id="SSF110738">
    <property type="entry name" value="Glycerate kinase I"/>
    <property type="match status" value="1"/>
</dbReference>
<sequence>MKIVVAPDSYKGSLTAAEVGLTIREALEMEIPGVRVEVIPMADGGEGTLDALLFATSGEKLEATATGPLGEEVRTYYGVLGDGETAVIEMAQVAGLPMVPEGKRNPMRTTTYGVGELIAAALEKGIRSFIVGLGGSATNDGGLGMLQALGAVFLDQEGNDVKPTGEGLQKIVKVDFRDLHPALKSCRFRIASDVENPLCGTNGASFVFGPQKGATEAQVRQLDKGLQRYASLVEAHLKVQLQDIPGAGAAGGLGFGFLALGGEIIPGAQVVAEATNLEDQIRTSDWVITGEGQSDFQTLYGKAPFFVAGLAKKHGVGTILISGGLGKGHEQLLEHFVSCHSIANAPMPLEQAIANAQPLLFSCARNIARLLYKASESN</sequence>
<proteinExistence type="inferred from homology"/>
<organism evidence="5 6">
    <name type="scientific">Pontibacter saemangeumensis</name>
    <dbReference type="NCBI Taxonomy" id="1084525"/>
    <lineage>
        <taxon>Bacteria</taxon>
        <taxon>Pseudomonadati</taxon>
        <taxon>Bacteroidota</taxon>
        <taxon>Cytophagia</taxon>
        <taxon>Cytophagales</taxon>
        <taxon>Hymenobacteraceae</taxon>
        <taxon>Pontibacter</taxon>
    </lineage>
</organism>